<dbReference type="EMBL" id="GFPF01002258">
    <property type="protein sequence ID" value="MAA13404.1"/>
    <property type="molecule type" value="Transcribed_RNA"/>
</dbReference>
<sequence length="123" mass="13856">MSIRYLLSVRSGTWSTVRAIVSTSHHHVGVSVFKKKKKTFFCTTYHDTRENEQLPPRPPSVPGPAFTWPSAIGEHCYTLNLISPNYTVYTRARDARLFSIPRFSVASIGVGQVKSCCKLRRVA</sequence>
<reference evidence="1" key="1">
    <citation type="journal article" date="2017" name="Parasit. Vectors">
        <title>Sialotranscriptomics of Rhipicephalus zambeziensis reveals intricate expression profiles of secretory proteins and suggests tight temporal transcriptional regulation during blood-feeding.</title>
        <authorList>
            <person name="de Castro M.H."/>
            <person name="de Klerk D."/>
            <person name="Pienaar R."/>
            <person name="Rees D.J.G."/>
            <person name="Mans B.J."/>
        </authorList>
    </citation>
    <scope>NUCLEOTIDE SEQUENCE</scope>
    <source>
        <tissue evidence="1">Salivary glands</tissue>
    </source>
</reference>
<organism evidence="1">
    <name type="scientific">Rhipicephalus zambeziensis</name>
    <dbReference type="NCBI Taxonomy" id="60191"/>
    <lineage>
        <taxon>Eukaryota</taxon>
        <taxon>Metazoa</taxon>
        <taxon>Ecdysozoa</taxon>
        <taxon>Arthropoda</taxon>
        <taxon>Chelicerata</taxon>
        <taxon>Arachnida</taxon>
        <taxon>Acari</taxon>
        <taxon>Parasitiformes</taxon>
        <taxon>Ixodida</taxon>
        <taxon>Ixodoidea</taxon>
        <taxon>Ixodidae</taxon>
        <taxon>Rhipicephalinae</taxon>
        <taxon>Rhipicephalus</taxon>
        <taxon>Rhipicephalus</taxon>
    </lineage>
</organism>
<protein>
    <submittedName>
        <fullName evidence="1">Uncharacterized protein</fullName>
    </submittedName>
</protein>
<name>A0A224YHG7_9ACAR</name>
<proteinExistence type="predicted"/>
<accession>A0A224YHG7</accession>
<dbReference type="AlphaFoldDB" id="A0A224YHG7"/>
<evidence type="ECO:0000313" key="1">
    <source>
        <dbReference type="EMBL" id="MAA13404.1"/>
    </source>
</evidence>